<evidence type="ECO:0000313" key="14">
    <source>
        <dbReference type="Proteomes" id="UP000187012"/>
    </source>
</evidence>
<evidence type="ECO:0000259" key="11">
    <source>
        <dbReference type="PROSITE" id="PS51160"/>
    </source>
</evidence>
<evidence type="ECO:0000256" key="1">
    <source>
        <dbReference type="ARBA" id="ARBA00004711"/>
    </source>
</evidence>
<evidence type="ECO:0000256" key="5">
    <source>
        <dbReference type="ARBA" id="ARBA00022771"/>
    </source>
</evidence>
<dbReference type="Gene3D" id="3.30.420.360">
    <property type="match status" value="1"/>
</dbReference>
<feature type="active site" evidence="9">
    <location>
        <position position="58"/>
    </location>
</feature>
<keyword evidence="13" id="KW-0808">Transferase</keyword>
<dbReference type="GO" id="GO:0008270">
    <property type="term" value="F:zinc ion binding"/>
    <property type="evidence" value="ECO:0007669"/>
    <property type="project" value="UniProtKB-KW"/>
</dbReference>
<dbReference type="Pfam" id="PF01300">
    <property type="entry name" value="Sua5_yciO_yrdC"/>
    <property type="match status" value="1"/>
</dbReference>
<evidence type="ECO:0000256" key="10">
    <source>
        <dbReference type="SAM" id="MobiDB-lite"/>
    </source>
</evidence>
<dbReference type="NCBIfam" id="TIGR00143">
    <property type="entry name" value="hypF"/>
    <property type="match status" value="1"/>
</dbReference>
<dbReference type="Pfam" id="PF17788">
    <property type="entry name" value="HypF_C"/>
    <property type="match status" value="1"/>
</dbReference>
<dbReference type="GO" id="GO:0051604">
    <property type="term" value="P:protein maturation"/>
    <property type="evidence" value="ECO:0007669"/>
    <property type="project" value="TreeGrafter"/>
</dbReference>
<keyword evidence="14" id="KW-1185">Reference proteome</keyword>
<evidence type="ECO:0000256" key="8">
    <source>
        <dbReference type="PIRNR" id="PIRNR006256"/>
    </source>
</evidence>
<dbReference type="Proteomes" id="UP000187012">
    <property type="component" value="Unassembled WGS sequence"/>
</dbReference>
<organism evidence="13 14">
    <name type="scientific">Paraburkholderia ribeironis</name>
    <dbReference type="NCBI Taxonomy" id="1247936"/>
    <lineage>
        <taxon>Bacteria</taxon>
        <taxon>Pseudomonadati</taxon>
        <taxon>Pseudomonadota</taxon>
        <taxon>Betaproteobacteria</taxon>
        <taxon>Burkholderiales</taxon>
        <taxon>Burkholderiaceae</taxon>
        <taxon>Paraburkholderia</taxon>
    </lineage>
</organism>
<comment type="catalytic activity">
    <reaction evidence="9">
        <text>an acyl phosphate + H2O = a carboxylate + phosphate + H(+)</text>
        <dbReference type="Rhea" id="RHEA:14965"/>
        <dbReference type="ChEBI" id="CHEBI:15377"/>
        <dbReference type="ChEBI" id="CHEBI:15378"/>
        <dbReference type="ChEBI" id="CHEBI:29067"/>
        <dbReference type="ChEBI" id="CHEBI:43474"/>
        <dbReference type="ChEBI" id="CHEBI:59918"/>
        <dbReference type="EC" id="3.6.1.7"/>
    </reaction>
</comment>
<evidence type="ECO:0000259" key="12">
    <source>
        <dbReference type="PROSITE" id="PS51163"/>
    </source>
</evidence>
<dbReference type="SUPFAM" id="SSF54975">
    <property type="entry name" value="Acylphosphatase/BLUF domain-like"/>
    <property type="match status" value="1"/>
</dbReference>
<name>A0A1N7RVX5_9BURK</name>
<dbReference type="Pfam" id="PF00708">
    <property type="entry name" value="Acylphosphatase"/>
    <property type="match status" value="1"/>
</dbReference>
<keyword evidence="4" id="KW-0479">Metal-binding</keyword>
<evidence type="ECO:0000313" key="13">
    <source>
        <dbReference type="EMBL" id="SIT39247.1"/>
    </source>
</evidence>
<dbReference type="PROSITE" id="PS51163">
    <property type="entry name" value="YRDC"/>
    <property type="match status" value="1"/>
</dbReference>
<evidence type="ECO:0000256" key="4">
    <source>
        <dbReference type="ARBA" id="ARBA00022723"/>
    </source>
</evidence>
<keyword evidence="5" id="KW-0863">Zinc-finger</keyword>
<dbReference type="EC" id="6.2.-.-" evidence="8"/>
<protein>
    <recommendedName>
        <fullName evidence="8">Carbamoyltransferase HypF</fullName>
        <ecNumber evidence="8">6.2.-.-</ecNumber>
    </recommendedName>
</protein>
<reference evidence="13 14" key="1">
    <citation type="submission" date="2016-12" db="EMBL/GenBank/DDBJ databases">
        <authorList>
            <person name="Song W.-J."/>
            <person name="Kurnit D.M."/>
        </authorList>
    </citation>
    <scope>NUCLEOTIDE SEQUENCE [LARGE SCALE GENOMIC DNA]</scope>
    <source>
        <strain evidence="13 14">STM7296</strain>
    </source>
</reference>
<dbReference type="GO" id="GO:0003998">
    <property type="term" value="F:acylphosphatase activity"/>
    <property type="evidence" value="ECO:0007669"/>
    <property type="project" value="UniProtKB-EC"/>
</dbReference>
<dbReference type="SUPFAM" id="SSF55821">
    <property type="entry name" value="YrdC/RibB"/>
    <property type="match status" value="1"/>
</dbReference>
<dbReference type="InterPro" id="IPR036046">
    <property type="entry name" value="Acylphosphatase-like_dom_sf"/>
</dbReference>
<keyword evidence="9" id="KW-0378">Hydrolase</keyword>
<dbReference type="EMBL" id="CYGX02000019">
    <property type="protein sequence ID" value="SIT39247.1"/>
    <property type="molecule type" value="Genomic_DNA"/>
</dbReference>
<dbReference type="PANTHER" id="PTHR42959">
    <property type="entry name" value="CARBAMOYLTRANSFERASE"/>
    <property type="match status" value="1"/>
</dbReference>
<evidence type="ECO:0000256" key="9">
    <source>
        <dbReference type="PROSITE-ProRule" id="PRU00520"/>
    </source>
</evidence>
<dbReference type="InterPro" id="IPR011125">
    <property type="entry name" value="Znf_HypF"/>
</dbReference>
<comment type="pathway">
    <text evidence="1 8">Protein modification; [NiFe] hydrogenase maturation.</text>
</comment>
<dbReference type="Gene3D" id="3.30.420.40">
    <property type="match status" value="1"/>
</dbReference>
<comment type="similarity">
    <text evidence="2 8">Belongs to the carbamoyltransferase HypF family.</text>
</comment>
<dbReference type="PIRSF" id="PIRSF006256">
    <property type="entry name" value="CMPcnvr_hdrg_mat"/>
    <property type="match status" value="1"/>
</dbReference>
<feature type="active site" evidence="9">
    <location>
        <position position="40"/>
    </location>
</feature>
<dbReference type="PROSITE" id="PS51160">
    <property type="entry name" value="ACYLPHOSPHATASE_3"/>
    <property type="match status" value="1"/>
</dbReference>
<dbReference type="STRING" id="1247936.BN2475_190145"/>
<dbReference type="PROSITE" id="PS00150">
    <property type="entry name" value="ACYLPHOSPHATASE_1"/>
    <property type="match status" value="1"/>
</dbReference>
<evidence type="ECO:0000256" key="2">
    <source>
        <dbReference type="ARBA" id="ARBA00008097"/>
    </source>
</evidence>
<dbReference type="Gene3D" id="3.90.870.50">
    <property type="match status" value="1"/>
</dbReference>
<proteinExistence type="inferred from homology"/>
<evidence type="ECO:0000256" key="7">
    <source>
        <dbReference type="ARBA" id="ARBA00048220"/>
    </source>
</evidence>
<dbReference type="GO" id="GO:0003725">
    <property type="term" value="F:double-stranded RNA binding"/>
    <property type="evidence" value="ECO:0007669"/>
    <property type="project" value="InterPro"/>
</dbReference>
<accession>A0A1N7RVX5</accession>
<dbReference type="InterPro" id="IPR004421">
    <property type="entry name" value="Carbamoyltransferase_HypF"/>
</dbReference>
<comment type="function">
    <text evidence="8">Involved in the maturation of [NiFe] hydrogenases. Along with HypE, it catalyzes the synthesis of the CN ligands of the active site iron of [NiFe]-hydrogenases. HypF functions as a carbamoyl transferase using carbamoylphosphate as a substrate and transferring the carboxamido moiety in an ATP-dependent reaction to the thiolate of the C-terminal cysteine of HypE yielding a protein-S-carboxamide.</text>
</comment>
<dbReference type="Pfam" id="PF22521">
    <property type="entry name" value="HypF_C_2"/>
    <property type="match status" value="1"/>
</dbReference>
<keyword evidence="3" id="KW-0436">Ligase</keyword>
<dbReference type="InterPro" id="IPR001792">
    <property type="entry name" value="Acylphosphatase-like_dom"/>
</dbReference>
<gene>
    <name evidence="13" type="primary">hypF</name>
    <name evidence="13" type="ORF">BN2475_190145</name>
</gene>
<dbReference type="InterPro" id="IPR006070">
    <property type="entry name" value="Sua5-like_dom"/>
</dbReference>
<sequence length="820" mass="89013">MVMHRQRAGSGSGSTPPPPMPRPVGEEIRVRGLVQGVGFRPTVWRLAHACGVVGDVCNDSDGVLIHAWGDAWTLQRFIEGLSAECPPLARIDAIERHQMNEAAHASDFRIVPGAAGAVQTGVTPDAVICADCAAEIANRAKRRYRYPFTNCTHCGPRLSIVQAIPYDRANTTMAAFVMCDACRAEYDDPADRRFHAQPVACPACGPRVWLESRNGARIEGDDPCRAASLLLRHGAIVALKGLGGFQLACDACDETAVARLRRLKRREHKPFALMARDLHALRRYCRPNEAECALLASTGGPIVTLRADGPECVAESVAPGIDTLGFMLPSTPLHRLLLESIDTALVVTSGNTSNEPPCIDNADALARLGRIADVFLMHDRDIARRVDDSVMRVVQGAACVMRRARGYAPAPLRLPAGFADTPAVLAMGGELKNTFCIARDAQAIVSHHLGDLEDALTYADYRRALAQYLRLFECEPQVVAFDLHPEYLSRKIGYDLARGMRVPVAEVQHHHAHLAACMAENGVQLDAPPMLGVALDGLGYGTDDTLWGGEFMLADYRGYQRLGRFKPVAMPGGMRTIDEPWRSAYAHLRAAFDWHDLARQYGGLDVLHFLKRRQHAALDAMIAQRVSSPRASSAGRLFDAVAATLGVCRERVFYEGQAAIELEALVDAQTLSNDGDVHAYPFEITSIAPDGLRMIEPRPMWQALLDDLQRGTPVPVVAARFHKGLAIAIVRMVECLADLLSGPVDARSVALSGGVFQNRVLLEQVATRLGAAGFRVLMHRQVPPNDGGLSLGQAVVAAAQQHDSVRAADVRGARRGGQLR</sequence>
<evidence type="ECO:0000256" key="3">
    <source>
        <dbReference type="ARBA" id="ARBA00022598"/>
    </source>
</evidence>
<dbReference type="InterPro" id="IPR041440">
    <property type="entry name" value="HypF_C"/>
</dbReference>
<keyword evidence="6" id="KW-0862">Zinc</keyword>
<dbReference type="GO" id="GO:0016874">
    <property type="term" value="F:ligase activity"/>
    <property type="evidence" value="ECO:0007669"/>
    <property type="project" value="UniProtKB-UniRule"/>
</dbReference>
<dbReference type="PANTHER" id="PTHR42959:SF1">
    <property type="entry name" value="CARBAMOYLTRANSFERASE HYPF"/>
    <property type="match status" value="1"/>
</dbReference>
<feature type="domain" description="Acylphosphatase-like" evidence="11">
    <location>
        <begin position="25"/>
        <end position="112"/>
    </location>
</feature>
<feature type="region of interest" description="Disordered" evidence="10">
    <location>
        <begin position="1"/>
        <end position="25"/>
    </location>
</feature>
<comment type="catalytic activity">
    <reaction evidence="7 8">
        <text>C-terminal L-cysteinyl-[HypE protein] + carbamoyl phosphate + ATP + H2O = C-terminal S-carboxamide-L-cysteinyl-[HypE protein] + AMP + phosphate + diphosphate + H(+)</text>
        <dbReference type="Rhea" id="RHEA:55636"/>
        <dbReference type="Rhea" id="RHEA-COMP:14247"/>
        <dbReference type="Rhea" id="RHEA-COMP:14392"/>
        <dbReference type="ChEBI" id="CHEBI:15377"/>
        <dbReference type="ChEBI" id="CHEBI:15378"/>
        <dbReference type="ChEBI" id="CHEBI:30616"/>
        <dbReference type="ChEBI" id="CHEBI:33019"/>
        <dbReference type="ChEBI" id="CHEBI:43474"/>
        <dbReference type="ChEBI" id="CHEBI:58228"/>
        <dbReference type="ChEBI" id="CHEBI:76913"/>
        <dbReference type="ChEBI" id="CHEBI:139126"/>
        <dbReference type="ChEBI" id="CHEBI:456215"/>
    </reaction>
</comment>
<dbReference type="Pfam" id="PF07503">
    <property type="entry name" value="zf-HYPF"/>
    <property type="match status" value="2"/>
</dbReference>
<dbReference type="InterPro" id="IPR055128">
    <property type="entry name" value="HypF_C_2"/>
</dbReference>
<dbReference type="Gene3D" id="3.30.110.120">
    <property type="match status" value="1"/>
</dbReference>
<dbReference type="AlphaFoldDB" id="A0A1N7RVX5"/>
<dbReference type="GO" id="GO:0016743">
    <property type="term" value="F:carboxyl- or carbamoyltransferase activity"/>
    <property type="evidence" value="ECO:0007669"/>
    <property type="project" value="UniProtKB-UniRule"/>
</dbReference>
<dbReference type="UniPathway" id="UPA00335"/>
<dbReference type="InterPro" id="IPR051060">
    <property type="entry name" value="Carbamoyltrans_HypF-like"/>
</dbReference>
<evidence type="ECO:0000256" key="6">
    <source>
        <dbReference type="ARBA" id="ARBA00022833"/>
    </source>
</evidence>
<feature type="domain" description="YrdC-like" evidence="12">
    <location>
        <begin position="221"/>
        <end position="406"/>
    </location>
</feature>
<dbReference type="InterPro" id="IPR017945">
    <property type="entry name" value="DHBP_synth_RibB-like_a/b_dom"/>
</dbReference>
<dbReference type="InterPro" id="IPR017968">
    <property type="entry name" value="Acylphosphatase_CS"/>
</dbReference>